<evidence type="ECO:0000313" key="1">
    <source>
        <dbReference type="EMBL" id="MDP9961418.1"/>
    </source>
</evidence>
<name>A0ABT9SPP8_9FLAO</name>
<proteinExistence type="predicted"/>
<accession>A0ABT9SPP8</accession>
<dbReference type="RefSeq" id="WP_306845538.1">
    <property type="nucleotide sequence ID" value="NZ_JAUSRL010000005.1"/>
</dbReference>
<organism evidence="1 2">
    <name type="scientific">Chryseobacterium lathyri</name>
    <dbReference type="NCBI Taxonomy" id="395933"/>
    <lineage>
        <taxon>Bacteria</taxon>
        <taxon>Pseudomonadati</taxon>
        <taxon>Bacteroidota</taxon>
        <taxon>Flavobacteriia</taxon>
        <taxon>Flavobacteriales</taxon>
        <taxon>Weeksellaceae</taxon>
        <taxon>Chryseobacterium group</taxon>
        <taxon>Chryseobacterium</taxon>
    </lineage>
</organism>
<dbReference type="Proteomes" id="UP001235513">
    <property type="component" value="Unassembled WGS sequence"/>
</dbReference>
<gene>
    <name evidence="1" type="ORF">J2T04_003316</name>
</gene>
<sequence>MSRFIILLISFLHCPRTYPQSYPQLINTFSLTYSKNKIIADDFASEQFYPVINNRVPISFFTFAENTVCAETQQPEEKTKV</sequence>
<keyword evidence="2" id="KW-1185">Reference proteome</keyword>
<dbReference type="EMBL" id="JAUSRL010000005">
    <property type="protein sequence ID" value="MDP9961418.1"/>
    <property type="molecule type" value="Genomic_DNA"/>
</dbReference>
<comment type="caution">
    <text evidence="1">The sequence shown here is derived from an EMBL/GenBank/DDBJ whole genome shotgun (WGS) entry which is preliminary data.</text>
</comment>
<reference evidence="1 2" key="1">
    <citation type="submission" date="2023-07" db="EMBL/GenBank/DDBJ databases">
        <title>Sorghum-associated microbial communities from plants grown in Nebraska, USA.</title>
        <authorList>
            <person name="Schachtman D."/>
        </authorList>
    </citation>
    <scope>NUCLEOTIDE SEQUENCE [LARGE SCALE GENOMIC DNA]</scope>
    <source>
        <strain evidence="1 2">CC351</strain>
    </source>
</reference>
<evidence type="ECO:0000313" key="2">
    <source>
        <dbReference type="Proteomes" id="UP001235513"/>
    </source>
</evidence>
<protein>
    <submittedName>
        <fullName evidence="1">Uncharacterized protein</fullName>
    </submittedName>
</protein>